<dbReference type="InterPro" id="IPR009057">
    <property type="entry name" value="Homeodomain-like_sf"/>
</dbReference>
<feature type="region of interest" description="Disordered" evidence="2">
    <location>
        <begin position="120"/>
        <end position="139"/>
    </location>
</feature>
<dbReference type="AlphaFoldDB" id="A0A182WIJ8"/>
<dbReference type="Gene3D" id="1.10.10.10">
    <property type="entry name" value="Winged helix-like DNA-binding domain superfamily/Winged helix DNA-binding domain"/>
    <property type="match status" value="1"/>
</dbReference>
<evidence type="ECO:0000313" key="3">
    <source>
        <dbReference type="EnsemblMetazoa" id="AMIN010202-PA"/>
    </source>
</evidence>
<keyword evidence="4" id="KW-1185">Reference proteome</keyword>
<evidence type="ECO:0008006" key="5">
    <source>
        <dbReference type="Google" id="ProtNLM"/>
    </source>
</evidence>
<feature type="region of interest" description="Disordered" evidence="2">
    <location>
        <begin position="416"/>
        <end position="452"/>
    </location>
</feature>
<evidence type="ECO:0000256" key="2">
    <source>
        <dbReference type="SAM" id="MobiDB-lite"/>
    </source>
</evidence>
<dbReference type="SUPFAM" id="SSF46689">
    <property type="entry name" value="Homeodomain-like"/>
    <property type="match status" value="1"/>
</dbReference>
<name>A0A182WIJ8_9DIPT</name>
<protein>
    <recommendedName>
        <fullName evidence="5">Paired domain-containing protein</fullName>
    </recommendedName>
</protein>
<dbReference type="VEuPathDB" id="VectorBase:AMIN010202"/>
<dbReference type="Proteomes" id="UP000075920">
    <property type="component" value="Unassembled WGS sequence"/>
</dbReference>
<sequence length="619" mass="70526">MFFCNRLYPTMNSYYERAGEIPGIEFVEVEPSHFDENTGSGMEMEDSNEIQRIIKISPKVRAHTLHSSVKKKIVRIQYYRKNNHEKKPSWYAYDLLSFLGNEIERPAQTDDPELLDEYADAKSEAHEEPETLRSADERSMSPIRQDTVEYLEEALMLPNTAPTIVERISEDNVPNEGSETSCNEEILRIVRSMSKVLNKMANIGMPVDYGRYVNQHLKEYDDEIRQKTVKSILELITAADEEMSNKYPNRSQMPNAYAMVEDQHETKTAPTRLKPKRRKSSKPFIPRITTSNTDRERIVKAYLNGASAKHISDMLNVKIVTVHGILKRYRETGFVWASRRGGNHKKLLSKDAGDSVRNWLKEDSTLSLKQLASKVWEKYRVRASTATVAREVRALRIELRRQKLMMEAKKWKGPITALEESQSNDETVPANDDGSTCIKEDGRSGVSEQCSDDSDVGEKMIIHINGWEQGVEPYKVNSLAIDRPNGNFITTSILPRWKQQQPIADGSHLPQSNQTTEHCTFTLQTLDEPSTIKTVTLSVPKPHSANSLPIDNPGETIVVNAPTTCAHCPCFDQLVSEQRKMIQQYSTIEQTITSGMQQMQETLLSKLKEIERSVKNNKT</sequence>
<comment type="subcellular location">
    <subcellularLocation>
        <location evidence="1">Nucleus</location>
    </subcellularLocation>
</comment>
<dbReference type="GO" id="GO:0005634">
    <property type="term" value="C:nucleus"/>
    <property type="evidence" value="ECO:0007669"/>
    <property type="project" value="UniProtKB-SubCell"/>
</dbReference>
<organism evidence="3 4">
    <name type="scientific">Anopheles minimus</name>
    <dbReference type="NCBI Taxonomy" id="112268"/>
    <lineage>
        <taxon>Eukaryota</taxon>
        <taxon>Metazoa</taxon>
        <taxon>Ecdysozoa</taxon>
        <taxon>Arthropoda</taxon>
        <taxon>Hexapoda</taxon>
        <taxon>Insecta</taxon>
        <taxon>Pterygota</taxon>
        <taxon>Neoptera</taxon>
        <taxon>Endopterygota</taxon>
        <taxon>Diptera</taxon>
        <taxon>Nematocera</taxon>
        <taxon>Culicoidea</taxon>
        <taxon>Culicidae</taxon>
        <taxon>Anophelinae</taxon>
        <taxon>Anopheles</taxon>
    </lineage>
</organism>
<proteinExistence type="predicted"/>
<reference evidence="3" key="2">
    <citation type="submission" date="2020-05" db="UniProtKB">
        <authorList>
            <consortium name="EnsemblMetazoa"/>
        </authorList>
    </citation>
    <scope>IDENTIFICATION</scope>
    <source>
        <strain evidence="3">MINIMUS1</strain>
    </source>
</reference>
<feature type="region of interest" description="Disordered" evidence="2">
    <location>
        <begin position="266"/>
        <end position="287"/>
    </location>
</feature>
<dbReference type="InterPro" id="IPR036388">
    <property type="entry name" value="WH-like_DNA-bd_sf"/>
</dbReference>
<evidence type="ECO:0000313" key="4">
    <source>
        <dbReference type="Proteomes" id="UP000075920"/>
    </source>
</evidence>
<evidence type="ECO:0000256" key="1">
    <source>
        <dbReference type="ARBA" id="ARBA00004123"/>
    </source>
</evidence>
<dbReference type="EnsemblMetazoa" id="AMIN010202-RA">
    <property type="protein sequence ID" value="AMIN010202-PA"/>
    <property type="gene ID" value="AMIN010202"/>
</dbReference>
<reference evidence="4" key="1">
    <citation type="submission" date="2013-03" db="EMBL/GenBank/DDBJ databases">
        <title>The Genome Sequence of Anopheles minimus MINIMUS1.</title>
        <authorList>
            <consortium name="The Broad Institute Genomics Platform"/>
            <person name="Neafsey D.E."/>
            <person name="Walton C."/>
            <person name="Walker B."/>
            <person name="Young S.K."/>
            <person name="Zeng Q."/>
            <person name="Gargeya S."/>
            <person name="Fitzgerald M."/>
            <person name="Haas B."/>
            <person name="Abouelleil A."/>
            <person name="Allen A.W."/>
            <person name="Alvarado L."/>
            <person name="Arachchi H.M."/>
            <person name="Berlin A.M."/>
            <person name="Chapman S.B."/>
            <person name="Gainer-Dewar J."/>
            <person name="Goldberg J."/>
            <person name="Griggs A."/>
            <person name="Gujja S."/>
            <person name="Hansen M."/>
            <person name="Howarth C."/>
            <person name="Imamovic A."/>
            <person name="Ireland A."/>
            <person name="Larimer J."/>
            <person name="McCowan C."/>
            <person name="Murphy C."/>
            <person name="Pearson M."/>
            <person name="Poon T.W."/>
            <person name="Priest M."/>
            <person name="Roberts A."/>
            <person name="Saif S."/>
            <person name="Shea T."/>
            <person name="Sisk P."/>
            <person name="Sykes S."/>
            <person name="Wortman J."/>
            <person name="Nusbaum C."/>
            <person name="Birren B."/>
        </authorList>
    </citation>
    <scope>NUCLEOTIDE SEQUENCE [LARGE SCALE GENOMIC DNA]</scope>
    <source>
        <strain evidence="4">MINIMUS1</strain>
    </source>
</reference>
<accession>A0A182WIJ8</accession>